<keyword evidence="2" id="KW-1185">Reference proteome</keyword>
<dbReference type="OrthoDB" id="2322499at2759"/>
<protein>
    <submittedName>
        <fullName evidence="1 3">Uncharacterized protein</fullName>
    </submittedName>
</protein>
<gene>
    <name evidence="1 3" type="ORF">P152DRAFT_279835</name>
</gene>
<accession>A0A6G1G905</accession>
<dbReference type="AlphaFoldDB" id="A0A6G1G905"/>
<dbReference type="Proteomes" id="UP000504638">
    <property type="component" value="Unplaced"/>
</dbReference>
<evidence type="ECO:0000313" key="2">
    <source>
        <dbReference type="Proteomes" id="UP000504638"/>
    </source>
</evidence>
<evidence type="ECO:0000313" key="1">
    <source>
        <dbReference type="EMBL" id="KAF1814585.1"/>
    </source>
</evidence>
<dbReference type="GeneID" id="54415481"/>
<name>A0A6G1G905_9PEZI</name>
<reference evidence="3" key="2">
    <citation type="submission" date="2020-04" db="EMBL/GenBank/DDBJ databases">
        <authorList>
            <consortium name="NCBI Genome Project"/>
        </authorList>
    </citation>
    <scope>NUCLEOTIDE SEQUENCE</scope>
    <source>
        <strain evidence="3">CBS 781.70</strain>
    </source>
</reference>
<dbReference type="RefSeq" id="XP_033536216.1">
    <property type="nucleotide sequence ID" value="XM_033674911.1"/>
</dbReference>
<proteinExistence type="predicted"/>
<organism evidence="1">
    <name type="scientific">Eremomyces bilateralis CBS 781.70</name>
    <dbReference type="NCBI Taxonomy" id="1392243"/>
    <lineage>
        <taxon>Eukaryota</taxon>
        <taxon>Fungi</taxon>
        <taxon>Dikarya</taxon>
        <taxon>Ascomycota</taxon>
        <taxon>Pezizomycotina</taxon>
        <taxon>Dothideomycetes</taxon>
        <taxon>Dothideomycetes incertae sedis</taxon>
        <taxon>Eremomycetales</taxon>
        <taxon>Eremomycetaceae</taxon>
        <taxon>Eremomyces</taxon>
    </lineage>
</organism>
<dbReference type="EMBL" id="ML975153">
    <property type="protein sequence ID" value="KAF1814585.1"/>
    <property type="molecule type" value="Genomic_DNA"/>
</dbReference>
<sequence>MAERGKHVSRRRGHLSPVVRIKSLSSRGQIETLPHLSDAVFLREDVVQIRDWYNRNSQSLKDEPGADRPPWFTEKVRIIEAERKFSAEAHEWQASIQHKRYHELEKNRRNRLEYFVQQAAHMEEPLSADELRLIPAFNRAITLGTPPTEPAWKALKGRLEKARSIQHQETQKLEAQQLSLDGWNSPPPSPTLEYTFSSPLYVSQEDEKEFLHRFSYLQEFRAKKGLISRLRKVEMYMKGNLELIQSPEAFVLVGLRLVWQGLQEVRNMAMWSPSLFPDSEVFWSDDVGDLTLEDAIVAYRELLRACSEMGGGDKSLLLRCPGCIGSLRSYHSLGNLLAHQVSSHSHEFSGFMRLEPAGPWDGRYLFRNVPWPANLPMLIPGIRQDAVAGEWSFDGPAHPIDFVVKGRVSIIRIDTRCHLIDRSIARLHHHGWQQQCGSGQ</sequence>
<reference evidence="3" key="3">
    <citation type="submission" date="2025-04" db="UniProtKB">
        <authorList>
            <consortium name="RefSeq"/>
        </authorList>
    </citation>
    <scope>IDENTIFICATION</scope>
    <source>
        <strain evidence="3">CBS 781.70</strain>
    </source>
</reference>
<evidence type="ECO:0000313" key="3">
    <source>
        <dbReference type="RefSeq" id="XP_033536216.1"/>
    </source>
</evidence>
<reference evidence="1 3" key="1">
    <citation type="submission" date="2020-01" db="EMBL/GenBank/DDBJ databases">
        <authorList>
            <consortium name="DOE Joint Genome Institute"/>
            <person name="Haridas S."/>
            <person name="Albert R."/>
            <person name="Binder M."/>
            <person name="Bloem J."/>
            <person name="Labutti K."/>
            <person name="Salamov A."/>
            <person name="Andreopoulos B."/>
            <person name="Baker S.E."/>
            <person name="Barry K."/>
            <person name="Bills G."/>
            <person name="Bluhm B.H."/>
            <person name="Cannon C."/>
            <person name="Castanera R."/>
            <person name="Culley D.E."/>
            <person name="Daum C."/>
            <person name="Ezra D."/>
            <person name="Gonzalez J.B."/>
            <person name="Henrissat B."/>
            <person name="Kuo A."/>
            <person name="Liang C."/>
            <person name="Lipzen A."/>
            <person name="Lutzoni F."/>
            <person name="Magnuson J."/>
            <person name="Mondo S."/>
            <person name="Nolan M."/>
            <person name="Ohm R."/>
            <person name="Pangilinan J."/>
            <person name="Park H.-J."/>
            <person name="Ramirez L."/>
            <person name="Alfaro M."/>
            <person name="Sun H."/>
            <person name="Tritt A."/>
            <person name="Yoshinaga Y."/>
            <person name="Zwiers L.-H."/>
            <person name="Turgeon B.G."/>
            <person name="Goodwin S.B."/>
            <person name="Spatafora J.W."/>
            <person name="Crous P.W."/>
            <person name="Grigoriev I.V."/>
        </authorList>
    </citation>
    <scope>NUCLEOTIDE SEQUENCE</scope>
    <source>
        <strain evidence="1 3">CBS 781.70</strain>
    </source>
</reference>